<keyword evidence="1" id="KW-1133">Transmembrane helix</keyword>
<dbReference type="AlphaFoldDB" id="A0A1H9ANE1"/>
<dbReference type="Pfam" id="PF11188">
    <property type="entry name" value="DUF2975"/>
    <property type="match status" value="1"/>
</dbReference>
<dbReference type="InterPro" id="IPR021354">
    <property type="entry name" value="DUF2975"/>
</dbReference>
<evidence type="ECO:0000256" key="1">
    <source>
        <dbReference type="SAM" id="Phobius"/>
    </source>
</evidence>
<keyword evidence="1" id="KW-0812">Transmembrane</keyword>
<evidence type="ECO:0008006" key="4">
    <source>
        <dbReference type="Google" id="ProtNLM"/>
    </source>
</evidence>
<name>A0A1H9ANE1_9FLAO</name>
<accession>A0A1H9ANE1</accession>
<feature type="transmembrane region" description="Helical" evidence="1">
    <location>
        <begin position="57"/>
        <end position="76"/>
    </location>
</feature>
<dbReference type="STRING" id="419940.SAMN05421824_0297"/>
<evidence type="ECO:0000313" key="3">
    <source>
        <dbReference type="Proteomes" id="UP000198999"/>
    </source>
</evidence>
<organism evidence="2 3">
    <name type="scientific">Hyunsoonleella jejuensis</name>
    <dbReference type="NCBI Taxonomy" id="419940"/>
    <lineage>
        <taxon>Bacteria</taxon>
        <taxon>Pseudomonadati</taxon>
        <taxon>Bacteroidota</taxon>
        <taxon>Flavobacteriia</taxon>
        <taxon>Flavobacteriales</taxon>
        <taxon>Flavobacteriaceae</taxon>
    </lineage>
</organism>
<feature type="transmembrane region" description="Helical" evidence="1">
    <location>
        <begin position="147"/>
        <end position="173"/>
    </location>
</feature>
<dbReference type="RefSeq" id="WP_092574482.1">
    <property type="nucleotide sequence ID" value="NZ_FOFN01000001.1"/>
</dbReference>
<reference evidence="2 3" key="1">
    <citation type="submission" date="2016-10" db="EMBL/GenBank/DDBJ databases">
        <authorList>
            <person name="de Groot N.N."/>
        </authorList>
    </citation>
    <scope>NUCLEOTIDE SEQUENCE [LARGE SCALE GENOMIC DNA]</scope>
    <source>
        <strain evidence="2 3">DSM 21035</strain>
    </source>
</reference>
<gene>
    <name evidence="2" type="ORF">SAMN05421824_0297</name>
</gene>
<dbReference type="EMBL" id="FOFN01000001">
    <property type="protein sequence ID" value="SEP78061.1"/>
    <property type="molecule type" value="Genomic_DNA"/>
</dbReference>
<proteinExistence type="predicted"/>
<evidence type="ECO:0000313" key="2">
    <source>
        <dbReference type="EMBL" id="SEP78061.1"/>
    </source>
</evidence>
<keyword evidence="1" id="KW-0472">Membrane</keyword>
<feature type="transmembrane region" description="Helical" evidence="1">
    <location>
        <begin position="7"/>
        <end position="24"/>
    </location>
</feature>
<feature type="transmembrane region" description="Helical" evidence="1">
    <location>
        <begin position="107"/>
        <end position="127"/>
    </location>
</feature>
<keyword evidence="3" id="KW-1185">Reference proteome</keyword>
<dbReference type="Proteomes" id="UP000198999">
    <property type="component" value="Unassembled WGS sequence"/>
</dbReference>
<protein>
    <recommendedName>
        <fullName evidence="4">DUF2975 domain-containing protein</fullName>
    </recommendedName>
</protein>
<sequence>MKKLVLSLKWLNILLSFGVIYFALKQLNGFYHFVVNNQSKREIFLGIKIPDDVNHSFYIIASILSFTLLIYLFYLLNIFRKTTRDLSNNLIFNEENGIQLFKIGKGLLVFGIILLIFKITISIVFYYKPFEDVSKTLTYEFGYALGFTMSNLFLFIVSVGFPIFIVSLFLMIISQLIKQGHYLKQENDLTI</sequence>